<comment type="caution">
    <text evidence="5">The sequence shown here is derived from an EMBL/GenBank/DDBJ whole genome shotgun (WGS) entry which is preliminary data.</text>
</comment>
<dbReference type="PROSITE" id="PS50975">
    <property type="entry name" value="ATP_GRASP"/>
    <property type="match status" value="1"/>
</dbReference>
<dbReference type="RefSeq" id="WP_220495640.1">
    <property type="nucleotide sequence ID" value="NZ_JACJFM010000014.1"/>
</dbReference>
<keyword evidence="2" id="KW-0436">Ligase</keyword>
<dbReference type="EMBL" id="JACJFM010000014">
    <property type="protein sequence ID" value="MBB1487375.1"/>
    <property type="molecule type" value="Genomic_DNA"/>
</dbReference>
<evidence type="ECO:0000259" key="4">
    <source>
        <dbReference type="PROSITE" id="PS50975"/>
    </source>
</evidence>
<proteinExistence type="inferred from homology"/>
<feature type="domain" description="ATP-grasp" evidence="4">
    <location>
        <begin position="138"/>
        <end position="337"/>
    </location>
</feature>
<dbReference type="InterPro" id="IPR011095">
    <property type="entry name" value="Dala_Dala_lig_C"/>
</dbReference>
<gene>
    <name evidence="5" type="ORF">H4O21_12235</name>
</gene>
<dbReference type="AlphaFoldDB" id="A0A839IQ51"/>
<dbReference type="GO" id="GO:0005524">
    <property type="term" value="F:ATP binding"/>
    <property type="evidence" value="ECO:0007669"/>
    <property type="project" value="UniProtKB-UniRule"/>
</dbReference>
<dbReference type="InterPro" id="IPR011761">
    <property type="entry name" value="ATP-grasp"/>
</dbReference>
<reference evidence="5 6" key="1">
    <citation type="submission" date="2020-08" db="EMBL/GenBank/DDBJ databases">
        <title>Oceanospirillum sp. nov. isolated from marine sediment.</title>
        <authorList>
            <person name="Ji X."/>
        </authorList>
    </citation>
    <scope>NUCLEOTIDE SEQUENCE [LARGE SCALE GENOMIC DNA]</scope>
    <source>
        <strain evidence="5 6">D5</strain>
    </source>
</reference>
<keyword evidence="3" id="KW-0067">ATP-binding</keyword>
<accession>A0A839IQ51</accession>
<sequence>MTVKFGGFMDAPDIIHRVQEEGKPLCLREEDRDRLKVLFLAKHARAGGQFDKKDGSHAVYHNEIRQCLEQLGISLRLADSYETLFKHPRQNFIFTLFNRGQFRNSEIFASCLSEYHSLPYLGAAPSMRGFADDKHLSKILYQNLGIPTPRWQIYRTSDLSVPAPTFKAERYVIKPNNSSASWGIFHDTDWVALRPMVRKLLLDNHDVIVEEFIPGTDVTVPVVGAGYPWVLFPMENSAGDALNMVTYAQKRGFREGSSIRPFAEHRNYPELIGFTRQINNMIWPYDYGRFDYRITPDGKVFALEYNISCNLGSNRAIVQSANLLGYQQKDIVESVLANSLERQRAMFERAVEQKSLRWEI</sequence>
<dbReference type="InterPro" id="IPR013815">
    <property type="entry name" value="ATP_grasp_subdomain_1"/>
</dbReference>
<evidence type="ECO:0000313" key="6">
    <source>
        <dbReference type="Proteomes" id="UP000565262"/>
    </source>
</evidence>
<dbReference type="Gene3D" id="3.30.1490.20">
    <property type="entry name" value="ATP-grasp fold, A domain"/>
    <property type="match status" value="1"/>
</dbReference>
<dbReference type="SUPFAM" id="SSF56059">
    <property type="entry name" value="Glutathione synthetase ATP-binding domain-like"/>
    <property type="match status" value="1"/>
</dbReference>
<keyword evidence="3" id="KW-0547">Nucleotide-binding</keyword>
<dbReference type="PANTHER" id="PTHR23132">
    <property type="entry name" value="D-ALANINE--D-ALANINE LIGASE"/>
    <property type="match status" value="1"/>
</dbReference>
<evidence type="ECO:0000313" key="5">
    <source>
        <dbReference type="EMBL" id="MBB1487375.1"/>
    </source>
</evidence>
<dbReference type="GO" id="GO:0046872">
    <property type="term" value="F:metal ion binding"/>
    <property type="evidence" value="ECO:0007669"/>
    <property type="project" value="InterPro"/>
</dbReference>
<dbReference type="PANTHER" id="PTHR23132:SF23">
    <property type="entry name" value="D-ALANINE--D-ALANINE LIGASE B"/>
    <property type="match status" value="1"/>
</dbReference>
<organism evidence="5 6">
    <name type="scientific">Oceanospirillum sediminis</name>
    <dbReference type="NCBI Taxonomy" id="2760088"/>
    <lineage>
        <taxon>Bacteria</taxon>
        <taxon>Pseudomonadati</taxon>
        <taxon>Pseudomonadota</taxon>
        <taxon>Gammaproteobacteria</taxon>
        <taxon>Oceanospirillales</taxon>
        <taxon>Oceanospirillaceae</taxon>
        <taxon>Oceanospirillum</taxon>
    </lineage>
</organism>
<dbReference type="Pfam" id="PF07478">
    <property type="entry name" value="Dala_Dala_lig_C"/>
    <property type="match status" value="1"/>
</dbReference>
<protein>
    <submittedName>
        <fullName evidence="5">ATP-grasp domain-containing protein</fullName>
    </submittedName>
</protein>
<comment type="similarity">
    <text evidence="1">Belongs to the D-alanine--D-alanine ligase family.</text>
</comment>
<name>A0A839IQ51_9GAMM</name>
<dbReference type="Gene3D" id="3.30.470.20">
    <property type="entry name" value="ATP-grasp fold, B domain"/>
    <property type="match status" value="1"/>
</dbReference>
<evidence type="ECO:0000256" key="3">
    <source>
        <dbReference type="PROSITE-ProRule" id="PRU00409"/>
    </source>
</evidence>
<dbReference type="GO" id="GO:0008716">
    <property type="term" value="F:D-alanine-D-alanine ligase activity"/>
    <property type="evidence" value="ECO:0007669"/>
    <property type="project" value="InterPro"/>
</dbReference>
<evidence type="ECO:0000256" key="2">
    <source>
        <dbReference type="ARBA" id="ARBA00022598"/>
    </source>
</evidence>
<keyword evidence="6" id="KW-1185">Reference proteome</keyword>
<dbReference type="Proteomes" id="UP000565262">
    <property type="component" value="Unassembled WGS sequence"/>
</dbReference>
<evidence type="ECO:0000256" key="1">
    <source>
        <dbReference type="ARBA" id="ARBA00010871"/>
    </source>
</evidence>